<proteinExistence type="predicted"/>
<keyword evidence="2" id="KW-1185">Reference proteome</keyword>
<accession>A0A7Y4KIH9</accession>
<gene>
    <name evidence="1" type="ORF">HMI49_14560</name>
</gene>
<name>A0A7Y4KIH9_9BACT</name>
<dbReference type="AlphaFoldDB" id="A0A7Y4KIH9"/>
<comment type="caution">
    <text evidence="1">The sequence shown here is derived from an EMBL/GenBank/DDBJ whole genome shotgun (WGS) entry which is preliminary data.</text>
</comment>
<dbReference type="RefSeq" id="WP_171435447.1">
    <property type="nucleotide sequence ID" value="NZ_JABFJV010000068.1"/>
</dbReference>
<evidence type="ECO:0000313" key="1">
    <source>
        <dbReference type="EMBL" id="NOK34421.1"/>
    </source>
</evidence>
<sequence length="69" mass="7128">MVGVVGALAAISTGFSNRFQVAAAKSLVEAKIISEALEKTMKIAAAPTSEADLEEALQSLQQTLLLNAP</sequence>
<dbReference type="Proteomes" id="UP000563426">
    <property type="component" value="Unassembled WGS sequence"/>
</dbReference>
<organism evidence="1 2">
    <name type="scientific">Corallococcus exercitus</name>
    <dbReference type="NCBI Taxonomy" id="2316736"/>
    <lineage>
        <taxon>Bacteria</taxon>
        <taxon>Pseudomonadati</taxon>
        <taxon>Myxococcota</taxon>
        <taxon>Myxococcia</taxon>
        <taxon>Myxococcales</taxon>
        <taxon>Cystobacterineae</taxon>
        <taxon>Myxococcaceae</taxon>
        <taxon>Corallococcus</taxon>
    </lineage>
</organism>
<protein>
    <submittedName>
        <fullName evidence="1">Uncharacterized protein</fullName>
    </submittedName>
</protein>
<dbReference type="EMBL" id="JABFJV010000068">
    <property type="protein sequence ID" value="NOK34421.1"/>
    <property type="molecule type" value="Genomic_DNA"/>
</dbReference>
<evidence type="ECO:0000313" key="2">
    <source>
        <dbReference type="Proteomes" id="UP000563426"/>
    </source>
</evidence>
<reference evidence="1 2" key="1">
    <citation type="submission" date="2020-05" db="EMBL/GenBank/DDBJ databases">
        <authorList>
            <person name="Whitworth D."/>
        </authorList>
    </citation>
    <scope>NUCLEOTIDE SEQUENCE [LARGE SCALE GENOMIC DNA]</scope>
    <source>
        <strain evidence="1 2">AB043B</strain>
    </source>
</reference>